<feature type="chain" id="PRO_5046808611" description="Lipoprotein" evidence="1">
    <location>
        <begin position="27"/>
        <end position="327"/>
    </location>
</feature>
<organism evidence="2 3">
    <name type="scientific">Streptomyces virginiae</name>
    <name type="common">Streptomyces cinnamonensis</name>
    <dbReference type="NCBI Taxonomy" id="1961"/>
    <lineage>
        <taxon>Bacteria</taxon>
        <taxon>Bacillati</taxon>
        <taxon>Actinomycetota</taxon>
        <taxon>Actinomycetes</taxon>
        <taxon>Kitasatosporales</taxon>
        <taxon>Streptomycetaceae</taxon>
        <taxon>Streptomyces</taxon>
    </lineage>
</organism>
<keyword evidence="1" id="KW-0732">Signal</keyword>
<evidence type="ECO:0000313" key="3">
    <source>
        <dbReference type="Proteomes" id="UP000660554"/>
    </source>
</evidence>
<feature type="signal peptide" evidence="1">
    <location>
        <begin position="1"/>
        <end position="26"/>
    </location>
</feature>
<evidence type="ECO:0000256" key="1">
    <source>
        <dbReference type="SAM" id="SignalP"/>
    </source>
</evidence>
<protein>
    <recommendedName>
        <fullName evidence="4">Lipoprotein</fullName>
    </recommendedName>
</protein>
<keyword evidence="3" id="KW-1185">Reference proteome</keyword>
<accession>A0ABQ3NDU6</accession>
<sequence>MLSEMNKKRTRISLLAMAVASGAVMAGYAASAGTDAGTATVDDATAIAGSAKVRTLPIEQYLPTPAEFAKLSQAGGKLQQKCMQGLGFASFQAPEQGPADPRETFTDLRYGTVDAAQAARTGYKPAFVAARQTAKAGGPAAAAAADGPAPSAAVEPVLNDAEWLAMTGTTKEAGDLAKAKQAAPSQVQGKDIPPGGCIAESTRTLTGGGEQLYADLAQDINGQSYKESVKDSRVTKAFAAWSACMKGKGYSYKDPMQANDDPKFAVPTVSAEEIAVATADVACKNETKLVDVWHGAEAQIQQKMINAKAKEMDAIKKAKQTALAHVQ</sequence>
<dbReference type="EMBL" id="BNDV01000002">
    <property type="protein sequence ID" value="GHI10928.1"/>
    <property type="molecule type" value="Genomic_DNA"/>
</dbReference>
<dbReference type="Proteomes" id="UP000660554">
    <property type="component" value="Unassembled WGS sequence"/>
</dbReference>
<evidence type="ECO:0008006" key="4">
    <source>
        <dbReference type="Google" id="ProtNLM"/>
    </source>
</evidence>
<evidence type="ECO:0000313" key="2">
    <source>
        <dbReference type="EMBL" id="GHI10928.1"/>
    </source>
</evidence>
<proteinExistence type="predicted"/>
<reference evidence="3" key="1">
    <citation type="submission" date="2020-09" db="EMBL/GenBank/DDBJ databases">
        <title>Whole genome shotgun sequence of Streptomyces cinnamonensis NBRC 15873.</title>
        <authorList>
            <person name="Komaki H."/>
            <person name="Tamura T."/>
        </authorList>
    </citation>
    <scope>NUCLEOTIDE SEQUENCE [LARGE SCALE GENOMIC DNA]</scope>
    <source>
        <strain evidence="3">NBRC 15873</strain>
    </source>
</reference>
<comment type="caution">
    <text evidence="2">The sequence shown here is derived from an EMBL/GenBank/DDBJ whole genome shotgun (WGS) entry which is preliminary data.</text>
</comment>
<name>A0ABQ3NDU6_STRVG</name>
<gene>
    <name evidence="2" type="ORF">Scinn_03910</name>
</gene>